<keyword evidence="2" id="KW-0460">Magnesium</keyword>
<dbReference type="Gene3D" id="3.90.105.10">
    <property type="entry name" value="Molybdopterin biosynthesis moea protein, domain 2"/>
    <property type="match status" value="1"/>
</dbReference>
<evidence type="ECO:0000313" key="6">
    <source>
        <dbReference type="Proteomes" id="UP000295096"/>
    </source>
</evidence>
<dbReference type="InterPro" id="IPR036135">
    <property type="entry name" value="MoeA_linker/N_sf"/>
</dbReference>
<reference evidence="5 6" key="1">
    <citation type="journal article" date="2016" name="J. Microbiol.">
        <title>Dankookia rubra gen. nov., sp. nov., an alphaproteobacterium isolated from sediment of a shallow stream.</title>
        <authorList>
            <person name="Kim W.H."/>
            <person name="Kim D.H."/>
            <person name="Kang K."/>
            <person name="Ahn T.Y."/>
        </authorList>
    </citation>
    <scope>NUCLEOTIDE SEQUENCE [LARGE SCALE GENOMIC DNA]</scope>
    <source>
        <strain evidence="5 6">JCM30602</strain>
    </source>
</reference>
<comment type="function">
    <text evidence="2">Catalyzes the insertion of molybdate into adenylated molybdopterin with the concomitant release of AMP.</text>
</comment>
<dbReference type="PANTHER" id="PTHR10192:SF5">
    <property type="entry name" value="GEPHYRIN"/>
    <property type="match status" value="1"/>
</dbReference>
<name>A0A4R5Q8Q2_9PROT</name>
<protein>
    <recommendedName>
        <fullName evidence="2">Molybdopterin molybdenumtransferase</fullName>
        <ecNumber evidence="2">2.10.1.1</ecNumber>
    </recommendedName>
</protein>
<dbReference type="GO" id="GO:0005829">
    <property type="term" value="C:cytosol"/>
    <property type="evidence" value="ECO:0007669"/>
    <property type="project" value="TreeGrafter"/>
</dbReference>
<sequence>LAAPLVAPGPVPPAPMAFQPGWAVAAADTLGAGPYAPVPLAAAPARVAPGDLLPAGTDAVLPPFALDLDGPFAQVLEPVAPGEGVRLPGEEVAAGTLLRRAGERLAPRDLPALAACGIGQVAVRLPRIGWAGEAALRPLLAALVAAEGAEIDAGEPDLMLLAGDPGTLGAEPLLQGLGARPGMAAGLGMAAGRPALLLPVRAEEALAAWYLLGRPALRHLAGAPPPVPVQARLARKVASAVGLLEIVPVRLLAPDLAEPLAVGALPAGLLAAADALLLVPPGVEGFEAGTTVALQPL</sequence>
<dbReference type="GO" id="GO:0061599">
    <property type="term" value="F:molybdopterin molybdotransferase activity"/>
    <property type="evidence" value="ECO:0007669"/>
    <property type="project" value="UniProtKB-UniRule"/>
</dbReference>
<dbReference type="EC" id="2.10.1.1" evidence="2"/>
<dbReference type="InterPro" id="IPR005110">
    <property type="entry name" value="MoeA_linker/N"/>
</dbReference>
<evidence type="ECO:0000256" key="1">
    <source>
        <dbReference type="ARBA" id="ARBA00023150"/>
    </source>
</evidence>
<dbReference type="EMBL" id="SMSJ01000091">
    <property type="protein sequence ID" value="TDH58899.1"/>
    <property type="molecule type" value="Genomic_DNA"/>
</dbReference>
<comment type="pathway">
    <text evidence="2">Cofactor biosynthesis; molybdopterin biosynthesis.</text>
</comment>
<dbReference type="InterPro" id="IPR038987">
    <property type="entry name" value="MoeA-like"/>
</dbReference>
<evidence type="ECO:0000256" key="2">
    <source>
        <dbReference type="RuleBase" id="RU365090"/>
    </source>
</evidence>
<dbReference type="OrthoDB" id="7265135at2"/>
<keyword evidence="2" id="KW-0500">Molybdenum</keyword>
<feature type="non-terminal residue" evidence="5">
    <location>
        <position position="1"/>
    </location>
</feature>
<dbReference type="Pfam" id="PF03453">
    <property type="entry name" value="MoeA_N"/>
    <property type="match status" value="1"/>
</dbReference>
<evidence type="ECO:0000313" key="5">
    <source>
        <dbReference type="EMBL" id="TDH58899.1"/>
    </source>
</evidence>
<comment type="catalytic activity">
    <reaction evidence="2">
        <text>adenylyl-molybdopterin + molybdate = Mo-molybdopterin + AMP + H(+)</text>
        <dbReference type="Rhea" id="RHEA:35047"/>
        <dbReference type="ChEBI" id="CHEBI:15378"/>
        <dbReference type="ChEBI" id="CHEBI:36264"/>
        <dbReference type="ChEBI" id="CHEBI:62727"/>
        <dbReference type="ChEBI" id="CHEBI:71302"/>
        <dbReference type="ChEBI" id="CHEBI:456215"/>
    </reaction>
</comment>
<dbReference type="RefSeq" id="WP_133292304.1">
    <property type="nucleotide sequence ID" value="NZ_SMSJ01000091.1"/>
</dbReference>
<comment type="similarity">
    <text evidence="2">Belongs to the MoeA family.</text>
</comment>
<dbReference type="GO" id="GO:0006777">
    <property type="term" value="P:Mo-molybdopterin cofactor biosynthetic process"/>
    <property type="evidence" value="ECO:0007669"/>
    <property type="project" value="UniProtKB-UniRule"/>
</dbReference>
<dbReference type="SUPFAM" id="SSF63867">
    <property type="entry name" value="MoeA C-terminal domain-like"/>
    <property type="match status" value="1"/>
</dbReference>
<organism evidence="5 6">
    <name type="scientific">Dankookia rubra</name>
    <dbReference type="NCBI Taxonomy" id="1442381"/>
    <lineage>
        <taxon>Bacteria</taxon>
        <taxon>Pseudomonadati</taxon>
        <taxon>Pseudomonadota</taxon>
        <taxon>Alphaproteobacteria</taxon>
        <taxon>Acetobacterales</taxon>
        <taxon>Roseomonadaceae</taxon>
        <taxon>Dankookia</taxon>
    </lineage>
</organism>
<dbReference type="GO" id="GO:0046872">
    <property type="term" value="F:metal ion binding"/>
    <property type="evidence" value="ECO:0007669"/>
    <property type="project" value="UniProtKB-UniRule"/>
</dbReference>
<dbReference type="PANTHER" id="PTHR10192">
    <property type="entry name" value="MOLYBDOPTERIN BIOSYNTHESIS PROTEIN"/>
    <property type="match status" value="1"/>
</dbReference>
<evidence type="ECO:0000259" key="3">
    <source>
        <dbReference type="Pfam" id="PF03453"/>
    </source>
</evidence>
<keyword evidence="1 2" id="KW-0501">Molybdenum cofactor biosynthesis</keyword>
<dbReference type="AlphaFoldDB" id="A0A4R5Q8Q2"/>
<comment type="cofactor">
    <cofactor evidence="2">
        <name>Mg(2+)</name>
        <dbReference type="ChEBI" id="CHEBI:18420"/>
    </cofactor>
</comment>
<dbReference type="UniPathway" id="UPA00344"/>
<feature type="domain" description="MoeA C-terminal" evidence="4">
    <location>
        <begin position="230"/>
        <end position="297"/>
    </location>
</feature>
<dbReference type="Gene3D" id="2.40.340.10">
    <property type="entry name" value="MoeA, C-terminal, domain IV"/>
    <property type="match status" value="1"/>
</dbReference>
<dbReference type="SUPFAM" id="SSF63882">
    <property type="entry name" value="MoeA N-terminal region -like"/>
    <property type="match status" value="1"/>
</dbReference>
<evidence type="ECO:0000259" key="4">
    <source>
        <dbReference type="Pfam" id="PF03454"/>
    </source>
</evidence>
<keyword evidence="2" id="KW-0479">Metal-binding</keyword>
<dbReference type="InterPro" id="IPR036688">
    <property type="entry name" value="MoeA_C_domain_IV_sf"/>
</dbReference>
<keyword evidence="6" id="KW-1185">Reference proteome</keyword>
<proteinExistence type="inferred from homology"/>
<feature type="domain" description="MoeA N-terminal and linker" evidence="3">
    <location>
        <begin position="1"/>
        <end position="117"/>
    </location>
</feature>
<dbReference type="InterPro" id="IPR005111">
    <property type="entry name" value="MoeA_C_domain_IV"/>
</dbReference>
<dbReference type="Proteomes" id="UP000295096">
    <property type="component" value="Unassembled WGS sequence"/>
</dbReference>
<keyword evidence="2" id="KW-0808">Transferase</keyword>
<accession>A0A4R5Q8Q2</accession>
<dbReference type="Pfam" id="PF03454">
    <property type="entry name" value="MoeA_C"/>
    <property type="match status" value="1"/>
</dbReference>
<comment type="caution">
    <text evidence="5">The sequence shown here is derived from an EMBL/GenBank/DDBJ whole genome shotgun (WGS) entry which is preliminary data.</text>
</comment>
<gene>
    <name evidence="5" type="ORF">E2C06_30260</name>
</gene>